<protein>
    <submittedName>
        <fullName evidence="1">Uncharacterized protein</fullName>
    </submittedName>
</protein>
<organism evidence="1">
    <name type="scientific">hydrothermal vent metagenome</name>
    <dbReference type="NCBI Taxonomy" id="652676"/>
    <lineage>
        <taxon>unclassified sequences</taxon>
        <taxon>metagenomes</taxon>
        <taxon>ecological metagenomes</taxon>
    </lineage>
</organism>
<reference evidence="1" key="1">
    <citation type="submission" date="2016-10" db="EMBL/GenBank/DDBJ databases">
        <authorList>
            <person name="de Groot N.N."/>
        </authorList>
    </citation>
    <scope>NUCLEOTIDE SEQUENCE</scope>
</reference>
<sequence length="183" mass="21238">MTQLLTNLSNTINEDLIIPLVSGELEFTEDDAECSKVILKSKRKNVFAFSLDKNLTKRCDMFPFFNQATPLINKVNDGIIFYKNDNKIFVLLIELKTNNLGQYKKQLQAGKNFIFYLIEVLNNSFTSHYEIKEENIKCLVFSLRKTARKQGTKRHNITYKKTGGLNIAEFQCNDNHIIEKFVK</sequence>
<name>A0A1W1C3H7_9ZZZZ</name>
<evidence type="ECO:0000313" key="1">
    <source>
        <dbReference type="EMBL" id="SFV60277.1"/>
    </source>
</evidence>
<dbReference type="EMBL" id="FPHG01000042">
    <property type="protein sequence ID" value="SFV60277.1"/>
    <property type="molecule type" value="Genomic_DNA"/>
</dbReference>
<proteinExistence type="predicted"/>
<gene>
    <name evidence="1" type="ORF">MNB_SV-9-812</name>
</gene>
<accession>A0A1W1C3H7</accession>
<dbReference type="AlphaFoldDB" id="A0A1W1C3H7"/>